<dbReference type="InterPro" id="IPR002727">
    <property type="entry name" value="DUF47"/>
</dbReference>
<comment type="similarity">
    <text evidence="1">Belongs to the UPF0111 family.</text>
</comment>
<organism evidence="2 3">
    <name type="scientific">Balneatrix alpica</name>
    <dbReference type="NCBI Taxonomy" id="75684"/>
    <lineage>
        <taxon>Bacteria</taxon>
        <taxon>Pseudomonadati</taxon>
        <taxon>Pseudomonadota</taxon>
        <taxon>Gammaproteobacteria</taxon>
        <taxon>Oceanospirillales</taxon>
        <taxon>Balneatrichaceae</taxon>
        <taxon>Balneatrix</taxon>
    </lineage>
</organism>
<dbReference type="EMBL" id="JBHLZN010000001">
    <property type="protein sequence ID" value="MFB9885839.1"/>
    <property type="molecule type" value="Genomic_DNA"/>
</dbReference>
<dbReference type="RefSeq" id="WP_035461666.1">
    <property type="nucleotide sequence ID" value="NZ_JBHLZN010000001.1"/>
</dbReference>
<dbReference type="PANTHER" id="PTHR36536">
    <property type="entry name" value="UPF0111 PROTEIN HI_1603"/>
    <property type="match status" value="1"/>
</dbReference>
<evidence type="ECO:0000313" key="3">
    <source>
        <dbReference type="Proteomes" id="UP001589628"/>
    </source>
</evidence>
<dbReference type="Pfam" id="PF01865">
    <property type="entry name" value="PhoU_div"/>
    <property type="match status" value="1"/>
</dbReference>
<dbReference type="Proteomes" id="UP001589628">
    <property type="component" value="Unassembled WGS sequence"/>
</dbReference>
<dbReference type="Gene3D" id="1.20.58.220">
    <property type="entry name" value="Phosphate transport system protein phou homolog 2, domain 2"/>
    <property type="match status" value="1"/>
</dbReference>
<keyword evidence="3" id="KW-1185">Reference proteome</keyword>
<dbReference type="PANTHER" id="PTHR36536:SF3">
    <property type="entry name" value="UPF0111 PROTEIN HI_1603"/>
    <property type="match status" value="1"/>
</dbReference>
<evidence type="ECO:0000313" key="2">
    <source>
        <dbReference type="EMBL" id="MFB9885839.1"/>
    </source>
</evidence>
<accession>A0ABV5ZCK1</accession>
<name>A0ABV5ZCK1_9GAMM</name>
<sequence>MATRFTSLFTRGKKIERKIDDFFDKIILSGLIYQQALQIYLESGPDHPSYAEKMQQVEKLESKGDQLRRDVETELYVKTLIPDLRGDVLNLLEDMDGLSNLFQSALFRLHSERPTFPANCHEDLHTLVQVVCRCAEEVVQAARAYFRQISKVRERCLEVQRLETEADKLSTRLLTAVFDSERDLAEKIQLRYFIERIDAIANNAEDISDRLSIYAIKRRI</sequence>
<evidence type="ECO:0000256" key="1">
    <source>
        <dbReference type="ARBA" id="ARBA00008591"/>
    </source>
</evidence>
<protein>
    <submittedName>
        <fullName evidence="2">DUF47 domain-containing protein</fullName>
    </submittedName>
</protein>
<dbReference type="InterPro" id="IPR038078">
    <property type="entry name" value="PhoU-like_sf"/>
</dbReference>
<proteinExistence type="inferred from homology"/>
<dbReference type="InterPro" id="IPR018445">
    <property type="entry name" value="Put_Phosphate_transp_reg"/>
</dbReference>
<comment type="caution">
    <text evidence="2">The sequence shown here is derived from an EMBL/GenBank/DDBJ whole genome shotgun (WGS) entry which is preliminary data.</text>
</comment>
<reference evidence="2 3" key="1">
    <citation type="submission" date="2024-09" db="EMBL/GenBank/DDBJ databases">
        <authorList>
            <person name="Sun Q."/>
            <person name="Mori K."/>
        </authorList>
    </citation>
    <scope>NUCLEOTIDE SEQUENCE [LARGE SCALE GENOMIC DNA]</scope>
    <source>
        <strain evidence="2 3">ATCC 51285</strain>
    </source>
</reference>
<gene>
    <name evidence="2" type="ORF">ACFFLH_05405</name>
</gene>